<dbReference type="SUPFAM" id="SSF48403">
    <property type="entry name" value="Ankyrin repeat"/>
    <property type="match status" value="1"/>
</dbReference>
<dbReference type="InterPro" id="IPR016024">
    <property type="entry name" value="ARM-type_fold"/>
</dbReference>
<dbReference type="PROSITE" id="PS50297">
    <property type="entry name" value="ANK_REP_REGION"/>
    <property type="match status" value="1"/>
</dbReference>
<evidence type="ECO:0000256" key="1">
    <source>
        <dbReference type="PROSITE-ProRule" id="PRU00023"/>
    </source>
</evidence>
<evidence type="ECO:0000313" key="2">
    <source>
        <dbReference type="EMBL" id="CAF1166479.1"/>
    </source>
</evidence>
<dbReference type="Gene3D" id="1.25.10.10">
    <property type="entry name" value="Leucine-rich Repeat Variant"/>
    <property type="match status" value="4"/>
</dbReference>
<dbReference type="InterPro" id="IPR000225">
    <property type="entry name" value="Armadillo"/>
</dbReference>
<dbReference type="PANTHER" id="PTHR46464:SF2">
    <property type="entry name" value="ANKYRIN AND ARMADILLO REPEAT-CONTAINING PROTEIN"/>
    <property type="match status" value="1"/>
</dbReference>
<dbReference type="PANTHER" id="PTHR46464">
    <property type="entry name" value="ANK_REP_REGION DOMAIN-CONTAINING PROTEIN"/>
    <property type="match status" value="1"/>
</dbReference>
<proteinExistence type="predicted"/>
<reference evidence="2" key="1">
    <citation type="submission" date="2021-02" db="EMBL/GenBank/DDBJ databases">
        <authorList>
            <person name="Nowell W R."/>
        </authorList>
    </citation>
    <scope>NUCLEOTIDE SEQUENCE</scope>
</reference>
<feature type="repeat" description="ANK" evidence="1">
    <location>
        <begin position="73"/>
        <end position="105"/>
    </location>
</feature>
<dbReference type="InterPro" id="IPR002110">
    <property type="entry name" value="Ankyrin_rpt"/>
</dbReference>
<comment type="caution">
    <text evidence="2">The sequence shown here is derived from an EMBL/GenBank/DDBJ whole genome shotgun (WGS) entry which is preliminary data.</text>
</comment>
<dbReference type="SMART" id="SM00185">
    <property type="entry name" value="ARM"/>
    <property type="match status" value="7"/>
</dbReference>
<evidence type="ECO:0008006" key="4">
    <source>
        <dbReference type="Google" id="ProtNLM"/>
    </source>
</evidence>
<dbReference type="Gene3D" id="1.25.40.20">
    <property type="entry name" value="Ankyrin repeat-containing domain"/>
    <property type="match status" value="1"/>
</dbReference>
<dbReference type="InterPro" id="IPR036770">
    <property type="entry name" value="Ankyrin_rpt-contain_sf"/>
</dbReference>
<dbReference type="InterPro" id="IPR043379">
    <property type="entry name" value="ANKAR"/>
</dbReference>
<dbReference type="Pfam" id="PF12796">
    <property type="entry name" value="Ank_2"/>
    <property type="match status" value="1"/>
</dbReference>
<dbReference type="AlphaFoldDB" id="A0A814TVG0"/>
<gene>
    <name evidence="2" type="ORF">CJN711_LOCUS10279</name>
</gene>
<evidence type="ECO:0000313" key="3">
    <source>
        <dbReference type="Proteomes" id="UP000663855"/>
    </source>
</evidence>
<dbReference type="PROSITE" id="PS50088">
    <property type="entry name" value="ANK_REPEAT"/>
    <property type="match status" value="1"/>
</dbReference>
<name>A0A814TVG0_9BILA</name>
<dbReference type="EMBL" id="CAJNOV010004223">
    <property type="protein sequence ID" value="CAF1166479.1"/>
    <property type="molecule type" value="Genomic_DNA"/>
</dbReference>
<keyword evidence="1" id="KW-0040">ANK repeat</keyword>
<protein>
    <recommendedName>
        <fullName evidence="4">Ankyrin and armadillo repeat-containing protein</fullName>
    </recommendedName>
</protein>
<dbReference type="SUPFAM" id="SSF48371">
    <property type="entry name" value="ARM repeat"/>
    <property type="match status" value="1"/>
</dbReference>
<dbReference type="InterPro" id="IPR011989">
    <property type="entry name" value="ARM-like"/>
</dbReference>
<dbReference type="SMART" id="SM00248">
    <property type="entry name" value="ANK"/>
    <property type="match status" value="3"/>
</dbReference>
<sequence length="867" mass="96644">MPKLNSGAASGASRADKKNEDPLDALLVYDGNGYLPIHRAAFHGHEATIRNILDDALQRADLQQQLEARTEKNELTPLLLAVAVGRLEIIACLLKYRVDVNAVDANGNGIAAIAALSQNERTLRYIIDLHFPNDSYNVWKPLFKLFASLSDDESIVCGRALELLTRREPNSHRHCPYWPTMVENGLVPTLIHVFTESKNDDVLVSAYLLLLNCAVEYPTVKDELIPVKTAFSSMLKHTRSANSQIVTLLGRVLACLSENKSLIVPMVDQGLIEALMILVNKERSPQIIASYFDCLANIVSYSPEYQLKLANSQEFLSLLINHYLEEFDLRLSLSAVRFIRELVLKNEQIQNLLAKTGACEHLLSALSASSKDLQQVAIEAIQALSDKNVLVQRLMLRENALEQLLSLLEKTNLSSLQIAIVCTLWTLCGNSSLRKREVATRIGVKKLIGFFSIKSDEHLLAITDALGELAKRTASIKMNIQEEINHAQGIPYLIRLLKSDNETLVLSVLKTLQLLACAPGYVSNRRNQETIAKYDGVTIMIALMFHAKSEIVQVEAAQALACVGLINPRCASIIENTLEFSYDHLFSLRESKNPMVQLKATNALATFVYNNPRVQLHIGQHHQLPFDYFQSFLQSNDDHMRCAAAFQLVVLSGLIRERTQSDNTAIGCGYDFLVVLSGLIRERTQSDNTAIGCGILIDILRNTQTEGAKPEAAECIARLAHLKSGVPQALISVNAIDYLCDLFSSSHDTTIGIASVALGFLSNVPEGQRKLLHRCRGEPDIMAFLKVYNCLPDKQPRISKHLLEDWNRYNVLKLPKLRSRGSNIRYFKVLSNNIERLRAAPPSTLDVQPTTSTAIKFYLPPIRQKIK</sequence>
<accession>A0A814TVG0</accession>
<dbReference type="Proteomes" id="UP000663855">
    <property type="component" value="Unassembled WGS sequence"/>
</dbReference>
<organism evidence="2 3">
    <name type="scientific">Rotaria magnacalcarata</name>
    <dbReference type="NCBI Taxonomy" id="392030"/>
    <lineage>
        <taxon>Eukaryota</taxon>
        <taxon>Metazoa</taxon>
        <taxon>Spiralia</taxon>
        <taxon>Gnathifera</taxon>
        <taxon>Rotifera</taxon>
        <taxon>Eurotatoria</taxon>
        <taxon>Bdelloidea</taxon>
        <taxon>Philodinida</taxon>
        <taxon>Philodinidae</taxon>
        <taxon>Rotaria</taxon>
    </lineage>
</organism>